<proteinExistence type="predicted"/>
<protein>
    <recommendedName>
        <fullName evidence="3">RNase III domain-containing protein</fullName>
    </recommendedName>
</protein>
<sequence length="112" mass="12715">MTNEPLNFLGDGLIDLAVIEECLLTFLTRSHSHPLRIRIHLKLGRSENAGRRRLLTCLLWPQSHCWQSFSLDEIGGMLEGIDVWTDDKVPLKANAKSTNAVPLFVYLKSRSK</sequence>
<dbReference type="EMBL" id="ML178831">
    <property type="protein sequence ID" value="TFK99849.1"/>
    <property type="molecule type" value="Genomic_DNA"/>
</dbReference>
<accession>A0A5C3QFC5</accession>
<evidence type="ECO:0000313" key="1">
    <source>
        <dbReference type="EMBL" id="TFK99849.1"/>
    </source>
</evidence>
<evidence type="ECO:0000313" key="2">
    <source>
        <dbReference type="Proteomes" id="UP000305067"/>
    </source>
</evidence>
<reference evidence="1 2" key="1">
    <citation type="journal article" date="2019" name="Nat. Ecol. Evol.">
        <title>Megaphylogeny resolves global patterns of mushroom evolution.</title>
        <authorList>
            <person name="Varga T."/>
            <person name="Krizsan K."/>
            <person name="Foldi C."/>
            <person name="Dima B."/>
            <person name="Sanchez-Garcia M."/>
            <person name="Sanchez-Ramirez S."/>
            <person name="Szollosi G.J."/>
            <person name="Szarkandi J.G."/>
            <person name="Papp V."/>
            <person name="Albert L."/>
            <person name="Andreopoulos W."/>
            <person name="Angelini C."/>
            <person name="Antonin V."/>
            <person name="Barry K.W."/>
            <person name="Bougher N.L."/>
            <person name="Buchanan P."/>
            <person name="Buyck B."/>
            <person name="Bense V."/>
            <person name="Catcheside P."/>
            <person name="Chovatia M."/>
            <person name="Cooper J."/>
            <person name="Damon W."/>
            <person name="Desjardin D."/>
            <person name="Finy P."/>
            <person name="Geml J."/>
            <person name="Haridas S."/>
            <person name="Hughes K."/>
            <person name="Justo A."/>
            <person name="Karasinski D."/>
            <person name="Kautmanova I."/>
            <person name="Kiss B."/>
            <person name="Kocsube S."/>
            <person name="Kotiranta H."/>
            <person name="LaButti K.M."/>
            <person name="Lechner B.E."/>
            <person name="Liimatainen K."/>
            <person name="Lipzen A."/>
            <person name="Lukacs Z."/>
            <person name="Mihaltcheva S."/>
            <person name="Morgado L.N."/>
            <person name="Niskanen T."/>
            <person name="Noordeloos M.E."/>
            <person name="Ohm R.A."/>
            <person name="Ortiz-Santana B."/>
            <person name="Ovrebo C."/>
            <person name="Racz N."/>
            <person name="Riley R."/>
            <person name="Savchenko A."/>
            <person name="Shiryaev A."/>
            <person name="Soop K."/>
            <person name="Spirin V."/>
            <person name="Szebenyi C."/>
            <person name="Tomsovsky M."/>
            <person name="Tulloss R.E."/>
            <person name="Uehling J."/>
            <person name="Grigoriev I.V."/>
            <person name="Vagvolgyi C."/>
            <person name="Papp T."/>
            <person name="Martin F.M."/>
            <person name="Miettinen O."/>
            <person name="Hibbett D.S."/>
            <person name="Nagy L.G."/>
        </authorList>
    </citation>
    <scope>NUCLEOTIDE SEQUENCE [LARGE SCALE GENOMIC DNA]</scope>
    <source>
        <strain evidence="1 2">CBS 309.79</strain>
    </source>
</reference>
<dbReference type="AlphaFoldDB" id="A0A5C3QFC5"/>
<dbReference type="Proteomes" id="UP000305067">
    <property type="component" value="Unassembled WGS sequence"/>
</dbReference>
<evidence type="ECO:0008006" key="3">
    <source>
        <dbReference type="Google" id="ProtNLM"/>
    </source>
</evidence>
<organism evidence="1 2">
    <name type="scientific">Pterulicium gracile</name>
    <dbReference type="NCBI Taxonomy" id="1884261"/>
    <lineage>
        <taxon>Eukaryota</taxon>
        <taxon>Fungi</taxon>
        <taxon>Dikarya</taxon>
        <taxon>Basidiomycota</taxon>
        <taxon>Agaricomycotina</taxon>
        <taxon>Agaricomycetes</taxon>
        <taxon>Agaricomycetidae</taxon>
        <taxon>Agaricales</taxon>
        <taxon>Pleurotineae</taxon>
        <taxon>Pterulaceae</taxon>
        <taxon>Pterulicium</taxon>
    </lineage>
</organism>
<keyword evidence="2" id="KW-1185">Reference proteome</keyword>
<gene>
    <name evidence="1" type="ORF">BDV98DRAFT_124063</name>
</gene>
<name>A0A5C3QFC5_9AGAR</name>